<proteinExistence type="predicted"/>
<protein>
    <recommendedName>
        <fullName evidence="1">UBA domain-containing protein</fullName>
    </recommendedName>
</protein>
<evidence type="ECO:0000259" key="1">
    <source>
        <dbReference type="PROSITE" id="PS50030"/>
    </source>
</evidence>
<evidence type="ECO:0000313" key="2">
    <source>
        <dbReference type="EMBL" id="GHP06120.1"/>
    </source>
</evidence>
<gene>
    <name evidence="2" type="ORF">PPROV_000486700</name>
</gene>
<organism evidence="2 3">
    <name type="scientific">Pycnococcus provasolii</name>
    <dbReference type="NCBI Taxonomy" id="41880"/>
    <lineage>
        <taxon>Eukaryota</taxon>
        <taxon>Viridiplantae</taxon>
        <taxon>Chlorophyta</taxon>
        <taxon>Pseudoscourfieldiophyceae</taxon>
        <taxon>Pseudoscourfieldiales</taxon>
        <taxon>Pycnococcaceae</taxon>
        <taxon>Pycnococcus</taxon>
    </lineage>
</organism>
<comment type="caution">
    <text evidence="2">The sequence shown here is derived from an EMBL/GenBank/DDBJ whole genome shotgun (WGS) entry which is preliminary data.</text>
</comment>
<keyword evidence="3" id="KW-1185">Reference proteome</keyword>
<dbReference type="EMBL" id="BNJQ01000012">
    <property type="protein sequence ID" value="GHP06120.1"/>
    <property type="molecule type" value="Genomic_DNA"/>
</dbReference>
<dbReference type="PROSITE" id="PS50030">
    <property type="entry name" value="UBA"/>
    <property type="match status" value="1"/>
</dbReference>
<sequence>MAHMEHPDSQSRAMLSKMNIGFAPAWDAGIPAAPPPVKPAPNQTSFAFDYQMEKDVVKRAEDGMPIDTQALASRAMEEERKLMAPLLRRYPDVCTEHSLAFAFAAFGPAGGSNKTPENTYVEFCRNFAKMKELGFEDQRITGALKVNANDLQRACNQLYDS</sequence>
<feature type="domain" description="UBA" evidence="1">
    <location>
        <begin position="114"/>
        <end position="161"/>
    </location>
</feature>
<accession>A0A830HJY8</accession>
<reference evidence="2" key="1">
    <citation type="submission" date="2020-10" db="EMBL/GenBank/DDBJ databases">
        <title>Unveiling of a novel bifunctional photoreceptor, Dualchrome1, isolated from a cosmopolitan green alga.</title>
        <authorList>
            <person name="Suzuki S."/>
            <person name="Kawachi M."/>
        </authorList>
    </citation>
    <scope>NUCLEOTIDE SEQUENCE</scope>
    <source>
        <strain evidence="2">NIES 2893</strain>
    </source>
</reference>
<dbReference type="InterPro" id="IPR015940">
    <property type="entry name" value="UBA"/>
</dbReference>
<dbReference type="Proteomes" id="UP000660262">
    <property type="component" value="Unassembled WGS sequence"/>
</dbReference>
<dbReference type="AlphaFoldDB" id="A0A830HJY8"/>
<dbReference type="SUPFAM" id="SSF46934">
    <property type="entry name" value="UBA-like"/>
    <property type="match status" value="1"/>
</dbReference>
<dbReference type="InterPro" id="IPR009060">
    <property type="entry name" value="UBA-like_sf"/>
</dbReference>
<name>A0A830HJY8_9CHLO</name>
<evidence type="ECO:0000313" key="3">
    <source>
        <dbReference type="Proteomes" id="UP000660262"/>
    </source>
</evidence>